<feature type="transmembrane region" description="Helical" evidence="1">
    <location>
        <begin position="12"/>
        <end position="33"/>
    </location>
</feature>
<reference evidence="2" key="2">
    <citation type="journal article" date="2014" name="ISME J.">
        <title>Microbial stratification in low pH oxic and suboxic macroscopic growths along an acid mine drainage.</title>
        <authorList>
            <person name="Mendez-Garcia C."/>
            <person name="Mesa V."/>
            <person name="Sprenger R.R."/>
            <person name="Richter M."/>
            <person name="Diez M.S."/>
            <person name="Solano J."/>
            <person name="Bargiela R."/>
            <person name="Golyshina O.V."/>
            <person name="Manteca A."/>
            <person name="Ramos J.L."/>
            <person name="Gallego J.R."/>
            <person name="Llorente I."/>
            <person name="Martins Dos Santos V.A."/>
            <person name="Jensen O.N."/>
            <person name="Pelaez A.I."/>
            <person name="Sanchez J."/>
            <person name="Ferrer M."/>
        </authorList>
    </citation>
    <scope>NUCLEOTIDE SEQUENCE</scope>
</reference>
<reference evidence="2" key="1">
    <citation type="submission" date="2013-08" db="EMBL/GenBank/DDBJ databases">
        <authorList>
            <person name="Mendez C."/>
            <person name="Richter M."/>
            <person name="Ferrer M."/>
            <person name="Sanchez J."/>
        </authorList>
    </citation>
    <scope>NUCLEOTIDE SEQUENCE</scope>
</reference>
<evidence type="ECO:0000256" key="1">
    <source>
        <dbReference type="SAM" id="Phobius"/>
    </source>
</evidence>
<proteinExistence type="predicted"/>
<name>T1B6A8_9ZZZZ</name>
<keyword evidence="1" id="KW-0812">Transmembrane</keyword>
<evidence type="ECO:0000313" key="2">
    <source>
        <dbReference type="EMBL" id="EQD63983.1"/>
    </source>
</evidence>
<organism evidence="2">
    <name type="scientific">mine drainage metagenome</name>
    <dbReference type="NCBI Taxonomy" id="410659"/>
    <lineage>
        <taxon>unclassified sequences</taxon>
        <taxon>metagenomes</taxon>
        <taxon>ecological metagenomes</taxon>
    </lineage>
</organism>
<accession>T1B6A8</accession>
<comment type="caution">
    <text evidence="2">The sequence shown here is derived from an EMBL/GenBank/DDBJ whole genome shotgun (WGS) entry which is preliminary data.</text>
</comment>
<gene>
    <name evidence="2" type="ORF">B2A_02250</name>
</gene>
<protein>
    <submittedName>
        <fullName evidence="2">Uncharacterized protein</fullName>
    </submittedName>
</protein>
<dbReference type="EMBL" id="AUZZ01001559">
    <property type="protein sequence ID" value="EQD63983.1"/>
    <property type="molecule type" value="Genomic_DNA"/>
</dbReference>
<sequence length="297" mass="29643">MKFSSSHTHNFLIKYGGLAGVAVLAVAGFAYFAHLPAPSELAPTPTPTVAPVHPAVPAHPASVAHASSAATTPVVLGPVMLPAQPMPRGLRQGYAQRAIASSPAPATYGDHPVWTALATAAEPSPTGSWSTAIPASLRAISPSSGLVQTTITAYVRVQNNGAHVLILSVSGGPAKAVLIVDGQAAPLAQIARTCNAFMGCPQNAATGAGSVDLAAGLHVLTVTVQATVGDQAATLDVYMRGPGAAMPTAITPWAVPAGAAGTTTAAKKAPTCWRPSMPRAEVTRLPPCAMAGAGGAP</sequence>
<keyword evidence="1" id="KW-0472">Membrane</keyword>
<dbReference type="AlphaFoldDB" id="T1B6A8"/>
<keyword evidence="1" id="KW-1133">Transmembrane helix</keyword>